<evidence type="ECO:0008006" key="4">
    <source>
        <dbReference type="Google" id="ProtNLM"/>
    </source>
</evidence>
<sequence length="214" mass="21039">MKSPLRKTALVVAAAGAALGLAAAPSSAASTNWAVGPGSPETVTATTGHASLGVNGIDMTCTYADAEAVLASATGNPAKIGTINSANFGRTGEPCTSILGNVTATTTMPWTLWAYGDYDPATGTTPGYIDNIKARVSVATCAFDVTGTAHGNYKNGGAGTAGKLTIHATATELTVANPTSGCSGLVAAGDHPTFDAVYDVVVKGTSNGATVVGS</sequence>
<comment type="caution">
    <text evidence="2">The sequence shown here is derived from an EMBL/GenBank/DDBJ whole genome shotgun (WGS) entry which is preliminary data.</text>
</comment>
<keyword evidence="3" id="KW-1185">Reference proteome</keyword>
<reference evidence="2 3" key="1">
    <citation type="submission" date="2019-01" db="EMBL/GenBank/DDBJ databases">
        <title>Genome sequences of Streptomyces and Rhizobium isolates collected from root and soil.</title>
        <authorList>
            <person name="Chhettri S."/>
            <person name="Sevigny J.L."/>
            <person name="Sen A."/>
            <person name="Ennis N."/>
            <person name="Tisa L."/>
        </authorList>
    </citation>
    <scope>NUCLEOTIDE SEQUENCE [LARGE SCALE GENOMIC DNA]</scope>
    <source>
        <strain evidence="2 3">San01</strain>
    </source>
</reference>
<dbReference type="AlphaFoldDB" id="A0A437PV35"/>
<proteinExistence type="predicted"/>
<evidence type="ECO:0000313" key="2">
    <source>
        <dbReference type="EMBL" id="RVU26123.1"/>
    </source>
</evidence>
<gene>
    <name evidence="2" type="ORF">EOT10_11075</name>
</gene>
<name>A0A437PV35_9ACTN</name>
<feature type="chain" id="PRO_5019161638" description="Secreted protein" evidence="1">
    <location>
        <begin position="29"/>
        <end position="214"/>
    </location>
</feature>
<keyword evidence="1" id="KW-0732">Signal</keyword>
<dbReference type="RefSeq" id="WP_127827949.1">
    <property type="nucleotide sequence ID" value="NZ_RZYA01000004.1"/>
</dbReference>
<feature type="signal peptide" evidence="1">
    <location>
        <begin position="1"/>
        <end position="28"/>
    </location>
</feature>
<evidence type="ECO:0000313" key="3">
    <source>
        <dbReference type="Proteomes" id="UP000283128"/>
    </source>
</evidence>
<evidence type="ECO:0000256" key="1">
    <source>
        <dbReference type="SAM" id="SignalP"/>
    </source>
</evidence>
<protein>
    <recommendedName>
        <fullName evidence="4">Secreted protein</fullName>
    </recommendedName>
</protein>
<dbReference type="EMBL" id="RZYA01000004">
    <property type="protein sequence ID" value="RVU26123.1"/>
    <property type="molecule type" value="Genomic_DNA"/>
</dbReference>
<dbReference type="OrthoDB" id="3775517at2"/>
<dbReference type="Proteomes" id="UP000283128">
    <property type="component" value="Unassembled WGS sequence"/>
</dbReference>
<accession>A0A437PV35</accession>
<organism evidence="2 3">
    <name type="scientific">Streptomyces antnestii</name>
    <dbReference type="NCBI Taxonomy" id="2494256"/>
    <lineage>
        <taxon>Bacteria</taxon>
        <taxon>Bacillati</taxon>
        <taxon>Actinomycetota</taxon>
        <taxon>Actinomycetes</taxon>
        <taxon>Kitasatosporales</taxon>
        <taxon>Streptomycetaceae</taxon>
        <taxon>Streptomyces</taxon>
    </lineage>
</organism>